<reference evidence="1 2" key="1">
    <citation type="submission" date="2019-12" db="EMBL/GenBank/DDBJ databases">
        <title>Enteriobacteria Tanzani isolates_8377-8380.</title>
        <authorList>
            <person name="Subbiah M."/>
            <person name="Call D."/>
        </authorList>
    </citation>
    <scope>NUCLEOTIDE SEQUENCE [LARGE SCALE GENOMIC DNA]</scope>
    <source>
        <strain evidence="1 2">8379wE2</strain>
    </source>
</reference>
<organism evidence="1 2">
    <name type="scientific">Escherichia coli</name>
    <dbReference type="NCBI Taxonomy" id="562"/>
    <lineage>
        <taxon>Bacteria</taxon>
        <taxon>Pseudomonadati</taxon>
        <taxon>Pseudomonadota</taxon>
        <taxon>Gammaproteobacteria</taxon>
        <taxon>Enterobacterales</taxon>
        <taxon>Enterobacteriaceae</taxon>
        <taxon>Escherichia</taxon>
    </lineage>
</organism>
<protein>
    <submittedName>
        <fullName evidence="1">Uncharacterized protein</fullName>
    </submittedName>
</protein>
<evidence type="ECO:0000313" key="2">
    <source>
        <dbReference type="Proteomes" id="UP000460875"/>
    </source>
</evidence>
<gene>
    <name evidence="1" type="ORF">GP975_19620</name>
</gene>
<accession>A0A4S1RG24</accession>
<sequence length="258" mass="30267">MQPSPAMQALIEQIYYIFRRYPVPSRFHVCCPYCFSEEQQQALRGVSLRAIPFPLLHAWGTSIGPNPQNDDEIRYLLPRLFELIAQRQFPGIYEGCCLQRIAEADNQNWRRDELQIISDFAYLYMQDWVSAKEVVELEIILEMFYRGGIKIEPLLDSIMSISGYWPTASMACLLWRNSKEYVENSDFEQSDDNKTITTQINTWARNNHPLLKERARQAIENPLKQPEPMTEYQVWEDDWMIDECLCAMYDASPEQSGQ</sequence>
<dbReference type="EMBL" id="WTQT01000568">
    <property type="protein sequence ID" value="MWR40224.1"/>
    <property type="molecule type" value="Genomic_DNA"/>
</dbReference>
<comment type="caution">
    <text evidence="1">The sequence shown here is derived from an EMBL/GenBank/DDBJ whole genome shotgun (WGS) entry which is preliminary data.</text>
</comment>
<name>A0A4S1RG24_ECOLX</name>
<dbReference type="Proteomes" id="UP000460875">
    <property type="component" value="Unassembled WGS sequence"/>
</dbReference>
<dbReference type="RefSeq" id="WP_001183166.1">
    <property type="nucleotide sequence ID" value="NZ_AP027963.1"/>
</dbReference>
<evidence type="ECO:0000313" key="1">
    <source>
        <dbReference type="EMBL" id="MWR40224.1"/>
    </source>
</evidence>
<dbReference type="AlphaFoldDB" id="A0A4S1RG24"/>
<proteinExistence type="predicted"/>